<dbReference type="Proteomes" id="UP000292052">
    <property type="component" value="Unassembled WGS sequence"/>
</dbReference>
<protein>
    <submittedName>
        <fullName evidence="1">Uncharacterized protein</fullName>
    </submittedName>
</protein>
<sequence length="25" mass="2858">MKAVSWVIEVCKRFAWSSALLAMVM</sequence>
<organism evidence="1 2">
    <name type="scientific">Asbolus verrucosus</name>
    <name type="common">Desert ironclad beetle</name>
    <dbReference type="NCBI Taxonomy" id="1661398"/>
    <lineage>
        <taxon>Eukaryota</taxon>
        <taxon>Metazoa</taxon>
        <taxon>Ecdysozoa</taxon>
        <taxon>Arthropoda</taxon>
        <taxon>Hexapoda</taxon>
        <taxon>Insecta</taxon>
        <taxon>Pterygota</taxon>
        <taxon>Neoptera</taxon>
        <taxon>Endopterygota</taxon>
        <taxon>Coleoptera</taxon>
        <taxon>Polyphaga</taxon>
        <taxon>Cucujiformia</taxon>
        <taxon>Tenebrionidae</taxon>
        <taxon>Pimeliinae</taxon>
        <taxon>Asbolus</taxon>
    </lineage>
</organism>
<dbReference type="EMBL" id="QDEB01027452">
    <property type="protein sequence ID" value="RZC40266.1"/>
    <property type="molecule type" value="Genomic_DNA"/>
</dbReference>
<proteinExistence type="predicted"/>
<evidence type="ECO:0000313" key="2">
    <source>
        <dbReference type="Proteomes" id="UP000292052"/>
    </source>
</evidence>
<name>A0A482W5C0_ASBVE</name>
<keyword evidence="2" id="KW-1185">Reference proteome</keyword>
<reference evidence="1 2" key="1">
    <citation type="submission" date="2017-03" db="EMBL/GenBank/DDBJ databases">
        <title>Genome of the blue death feigning beetle - Asbolus verrucosus.</title>
        <authorList>
            <person name="Rider S.D."/>
        </authorList>
    </citation>
    <scope>NUCLEOTIDE SEQUENCE [LARGE SCALE GENOMIC DNA]</scope>
    <source>
        <strain evidence="1">Butters</strain>
        <tissue evidence="1">Head and leg muscle</tissue>
    </source>
</reference>
<accession>A0A482W5C0</accession>
<evidence type="ECO:0000313" key="1">
    <source>
        <dbReference type="EMBL" id="RZC40266.1"/>
    </source>
</evidence>
<gene>
    <name evidence="1" type="ORF">BDFB_002292</name>
</gene>
<comment type="caution">
    <text evidence="1">The sequence shown here is derived from an EMBL/GenBank/DDBJ whole genome shotgun (WGS) entry which is preliminary data.</text>
</comment>
<dbReference type="AlphaFoldDB" id="A0A482W5C0"/>